<accession>A0ABX6II10</accession>
<protein>
    <recommendedName>
        <fullName evidence="5">HTH luxR-type domain-containing protein</fullName>
    </recommendedName>
</protein>
<reference evidence="6" key="1">
    <citation type="journal article" date="2021" name="Nat. Microbiol.">
        <title>Cocultivation of an ultrasmall environmental parasitic bacterium with lytic ability against bacteria associated with wastewater foams.</title>
        <authorList>
            <person name="Batinovic S."/>
            <person name="Rose J.J.A."/>
            <person name="Ratcliffe J."/>
            <person name="Seviour R.J."/>
            <person name="Petrovski S."/>
        </authorList>
    </citation>
    <scope>NUCLEOTIDE SEQUENCE</scope>
    <source>
        <strain evidence="6">CON9</strain>
    </source>
</reference>
<evidence type="ECO:0000256" key="3">
    <source>
        <dbReference type="ARBA" id="ARBA00023163"/>
    </source>
</evidence>
<dbReference type="Pfam" id="PF00196">
    <property type="entry name" value="GerE"/>
    <property type="match status" value="1"/>
</dbReference>
<proteinExistence type="predicted"/>
<keyword evidence="3" id="KW-0804">Transcription</keyword>
<evidence type="ECO:0000313" key="7">
    <source>
        <dbReference type="Proteomes" id="UP001059836"/>
    </source>
</evidence>
<dbReference type="SMART" id="SM00421">
    <property type="entry name" value="HTH_LUXR"/>
    <property type="match status" value="1"/>
</dbReference>
<keyword evidence="7" id="KW-1185">Reference proteome</keyword>
<evidence type="ECO:0000313" key="6">
    <source>
        <dbReference type="EMBL" id="QHN34933.1"/>
    </source>
</evidence>
<dbReference type="InterPro" id="IPR036388">
    <property type="entry name" value="WH-like_DNA-bd_sf"/>
</dbReference>
<organism evidence="6 7">
    <name type="scientific">Gordonia pseudamarae</name>
    <dbReference type="NCBI Taxonomy" id="2831662"/>
    <lineage>
        <taxon>Bacteria</taxon>
        <taxon>Bacillati</taxon>
        <taxon>Actinomycetota</taxon>
        <taxon>Actinomycetes</taxon>
        <taxon>Mycobacteriales</taxon>
        <taxon>Gordoniaceae</taxon>
        <taxon>Gordonia</taxon>
    </lineage>
</organism>
<dbReference type="InterPro" id="IPR016032">
    <property type="entry name" value="Sig_transdc_resp-reg_C-effctor"/>
</dbReference>
<sequence>MSGRPRHRSAVDLLSNQIEESIAGLTQDSHVDPVEAGVLLAELVGRRAALEEAELSRARSVSTELRRAQRTLSGASGFDELVATVCPAVAAIAGADFVMLSRLDKLLIRPLDALTTDATEFPHTAPPLPQPFPLPPDILESGTVPETFIADGSTVFRLDVGGDPACLVHVAGPLSRTATRAVGSFVATVGSAIELLALRRRSARQHDYSRTVPWTHSQSPDPTDRRTESVSPDPPSSLTIREQEVFRLLLSGTSNATIAGRLVVSVETVRSHVKNVLRKCEAANRTDLIARYHGPRNVPTDRVSRKRRPDSPLR</sequence>
<feature type="domain" description="HTH luxR-type" evidence="5">
    <location>
        <begin position="231"/>
        <end position="296"/>
    </location>
</feature>
<keyword evidence="2" id="KW-0238">DNA-binding</keyword>
<dbReference type="EMBL" id="CP045809">
    <property type="protein sequence ID" value="QHN34933.1"/>
    <property type="molecule type" value="Genomic_DNA"/>
</dbReference>
<dbReference type="RefSeq" id="WP_213248585.1">
    <property type="nucleotide sequence ID" value="NZ_CP045806.1"/>
</dbReference>
<gene>
    <name evidence="6" type="ORF">GII31_08505</name>
</gene>
<dbReference type="PANTHER" id="PTHR44688">
    <property type="entry name" value="DNA-BINDING TRANSCRIPTIONAL ACTIVATOR DEVR_DOSR"/>
    <property type="match status" value="1"/>
</dbReference>
<feature type="region of interest" description="Disordered" evidence="4">
    <location>
        <begin position="292"/>
        <end position="314"/>
    </location>
</feature>
<dbReference type="InterPro" id="IPR000792">
    <property type="entry name" value="Tscrpt_reg_LuxR_C"/>
</dbReference>
<dbReference type="PROSITE" id="PS00622">
    <property type="entry name" value="HTH_LUXR_1"/>
    <property type="match status" value="1"/>
</dbReference>
<feature type="region of interest" description="Disordered" evidence="4">
    <location>
        <begin position="207"/>
        <end position="237"/>
    </location>
</feature>
<keyword evidence="1" id="KW-0805">Transcription regulation</keyword>
<dbReference type="CDD" id="cd06170">
    <property type="entry name" value="LuxR_C_like"/>
    <property type="match status" value="1"/>
</dbReference>
<dbReference type="SUPFAM" id="SSF46894">
    <property type="entry name" value="C-terminal effector domain of the bipartite response regulators"/>
    <property type="match status" value="1"/>
</dbReference>
<evidence type="ECO:0000256" key="4">
    <source>
        <dbReference type="SAM" id="MobiDB-lite"/>
    </source>
</evidence>
<feature type="compositionally biased region" description="Polar residues" evidence="4">
    <location>
        <begin position="212"/>
        <end position="221"/>
    </location>
</feature>
<dbReference type="PANTHER" id="PTHR44688:SF16">
    <property type="entry name" value="DNA-BINDING TRANSCRIPTIONAL ACTIVATOR DEVR_DOSR"/>
    <property type="match status" value="1"/>
</dbReference>
<dbReference type="Gene3D" id="1.10.10.10">
    <property type="entry name" value="Winged helix-like DNA-binding domain superfamily/Winged helix DNA-binding domain"/>
    <property type="match status" value="1"/>
</dbReference>
<evidence type="ECO:0000256" key="1">
    <source>
        <dbReference type="ARBA" id="ARBA00023015"/>
    </source>
</evidence>
<evidence type="ECO:0000259" key="5">
    <source>
        <dbReference type="PROSITE" id="PS50043"/>
    </source>
</evidence>
<dbReference type="PRINTS" id="PR00038">
    <property type="entry name" value="HTHLUXR"/>
</dbReference>
<dbReference type="PROSITE" id="PS50043">
    <property type="entry name" value="HTH_LUXR_2"/>
    <property type="match status" value="1"/>
</dbReference>
<name>A0ABX6II10_9ACTN</name>
<evidence type="ECO:0000256" key="2">
    <source>
        <dbReference type="ARBA" id="ARBA00023125"/>
    </source>
</evidence>
<dbReference type="Proteomes" id="UP001059836">
    <property type="component" value="Chromosome"/>
</dbReference>